<dbReference type="AlphaFoldDB" id="A0A6P8X2M6"/>
<keyword evidence="2" id="KW-1185">Reference proteome</keyword>
<sequence>MRWCFTLLWCLMFLLPFAVNAYKYQKFVLPKRCEYLKDSKQIMYQKCKGKFPLVAYTKFRDTFMKQDDRMALFMPKSLEYVMVALKESELHNCASIRLVELKEYICYDEDGGKRTVKFKYVRMYCFPFHIQITDDLTHECIADRDGISNSQLEQQMLETNQGIIHYVFDNDLTTRLQPLPQIIIIITTLFPLASAARQW</sequence>
<dbReference type="GeneID" id="117571993"/>
<name>A0A6P8X2M6_DROAB</name>
<dbReference type="OrthoDB" id="7861146at2759"/>
<reference evidence="3" key="1">
    <citation type="submission" date="2025-08" db="UniProtKB">
        <authorList>
            <consortium name="RefSeq"/>
        </authorList>
    </citation>
    <scope>IDENTIFICATION</scope>
    <source>
        <strain evidence="3">15112-1751.03</strain>
        <tissue evidence="3">Whole Adult</tissue>
    </source>
</reference>
<gene>
    <name evidence="3" type="primary">LOC117571993</name>
</gene>
<dbReference type="RefSeq" id="XP_034110396.1">
    <property type="nucleotide sequence ID" value="XM_034254505.2"/>
</dbReference>
<protein>
    <submittedName>
        <fullName evidence="3">Uncharacterized protein LOC117571993</fullName>
    </submittedName>
</protein>
<evidence type="ECO:0000256" key="1">
    <source>
        <dbReference type="SAM" id="SignalP"/>
    </source>
</evidence>
<evidence type="ECO:0000313" key="2">
    <source>
        <dbReference type="Proteomes" id="UP000515160"/>
    </source>
</evidence>
<feature type="chain" id="PRO_5028365552" evidence="1">
    <location>
        <begin position="22"/>
        <end position="199"/>
    </location>
</feature>
<feature type="signal peptide" evidence="1">
    <location>
        <begin position="1"/>
        <end position="21"/>
    </location>
</feature>
<keyword evidence="1" id="KW-0732">Signal</keyword>
<dbReference type="Proteomes" id="UP000515160">
    <property type="component" value="Chromosome X"/>
</dbReference>
<evidence type="ECO:0000313" key="3">
    <source>
        <dbReference type="RefSeq" id="XP_034110396.1"/>
    </source>
</evidence>
<proteinExistence type="predicted"/>
<organism evidence="2 3">
    <name type="scientific">Drosophila albomicans</name>
    <name type="common">Fruit fly</name>
    <dbReference type="NCBI Taxonomy" id="7291"/>
    <lineage>
        <taxon>Eukaryota</taxon>
        <taxon>Metazoa</taxon>
        <taxon>Ecdysozoa</taxon>
        <taxon>Arthropoda</taxon>
        <taxon>Hexapoda</taxon>
        <taxon>Insecta</taxon>
        <taxon>Pterygota</taxon>
        <taxon>Neoptera</taxon>
        <taxon>Endopterygota</taxon>
        <taxon>Diptera</taxon>
        <taxon>Brachycera</taxon>
        <taxon>Muscomorpha</taxon>
        <taxon>Ephydroidea</taxon>
        <taxon>Drosophilidae</taxon>
        <taxon>Drosophila</taxon>
    </lineage>
</organism>
<accession>A0A6P8X2M6</accession>